<evidence type="ECO:0000256" key="1">
    <source>
        <dbReference type="SAM" id="MobiDB-lite"/>
    </source>
</evidence>
<evidence type="ECO:0000313" key="4">
    <source>
        <dbReference type="Proteomes" id="UP000198825"/>
    </source>
</evidence>
<organism evidence="3 4">
    <name type="scientific">Microlunatus sagamiharensis</name>
    <dbReference type="NCBI Taxonomy" id="546874"/>
    <lineage>
        <taxon>Bacteria</taxon>
        <taxon>Bacillati</taxon>
        <taxon>Actinomycetota</taxon>
        <taxon>Actinomycetes</taxon>
        <taxon>Propionibacteriales</taxon>
        <taxon>Propionibacteriaceae</taxon>
        <taxon>Microlunatus</taxon>
    </lineage>
</organism>
<dbReference type="SUPFAM" id="SSF53067">
    <property type="entry name" value="Actin-like ATPase domain"/>
    <property type="match status" value="2"/>
</dbReference>
<evidence type="ECO:0000259" key="2">
    <source>
        <dbReference type="Pfam" id="PF00814"/>
    </source>
</evidence>
<dbReference type="Pfam" id="PF00814">
    <property type="entry name" value="TsaD"/>
    <property type="match status" value="1"/>
</dbReference>
<gene>
    <name evidence="3" type="ORF">SAMN04488544_0182</name>
</gene>
<dbReference type="InterPro" id="IPR000905">
    <property type="entry name" value="Gcp-like_dom"/>
</dbReference>
<dbReference type="CDD" id="cd24032">
    <property type="entry name" value="ASKHA_NBD_TsaB"/>
    <property type="match status" value="1"/>
</dbReference>
<dbReference type="EMBL" id="LT629799">
    <property type="protein sequence ID" value="SDU80425.1"/>
    <property type="molecule type" value="Genomic_DNA"/>
</dbReference>
<dbReference type="GO" id="GO:0002949">
    <property type="term" value="P:tRNA threonylcarbamoyladenosine modification"/>
    <property type="evidence" value="ECO:0007669"/>
    <property type="project" value="InterPro"/>
</dbReference>
<keyword evidence="4" id="KW-1185">Reference proteome</keyword>
<protein>
    <submittedName>
        <fullName evidence="3">tRNA threonylcarbamoyl adenosine modification protein YeaZ</fullName>
    </submittedName>
</protein>
<name>A0A1H2LI60_9ACTN</name>
<dbReference type="InterPro" id="IPR043129">
    <property type="entry name" value="ATPase_NBD"/>
</dbReference>
<dbReference type="Proteomes" id="UP000198825">
    <property type="component" value="Chromosome I"/>
</dbReference>
<proteinExistence type="predicted"/>
<sequence length="224" mass="23374">MAEPGTGLTLALDTSTDVTVGVARGSEVLASERVTDRMAHVEQLVPLVHRTLGAVGATLGDVDRVVVGLGPGPFTGLRVGIVSAQVLAHVRGATLHGVCSLDVIALAHAGGSGHPEFVVATDARRREVYWARYAGDGTRLQGPEVSSPDDVPRLPTVGPGADLYADRLDVVDGPRTLDAGLLAARGPALPDAGSEPLYLRRPDAAEPSRRKSVLRLPPDQAVRR</sequence>
<feature type="compositionally biased region" description="Basic and acidic residues" evidence="1">
    <location>
        <begin position="198"/>
        <end position="209"/>
    </location>
</feature>
<evidence type="ECO:0000313" key="3">
    <source>
        <dbReference type="EMBL" id="SDU80425.1"/>
    </source>
</evidence>
<dbReference type="RefSeq" id="WP_231918382.1">
    <property type="nucleotide sequence ID" value="NZ_LT629799.1"/>
</dbReference>
<dbReference type="AlphaFoldDB" id="A0A1H2LI60"/>
<dbReference type="STRING" id="546874.SAMN04488544_0182"/>
<reference evidence="4" key="1">
    <citation type="submission" date="2016-10" db="EMBL/GenBank/DDBJ databases">
        <authorList>
            <person name="Varghese N."/>
            <person name="Submissions S."/>
        </authorList>
    </citation>
    <scope>NUCLEOTIDE SEQUENCE [LARGE SCALE GENOMIC DNA]</scope>
    <source>
        <strain evidence="4">DSM 21743</strain>
    </source>
</reference>
<feature type="region of interest" description="Disordered" evidence="1">
    <location>
        <begin position="191"/>
        <end position="224"/>
    </location>
</feature>
<dbReference type="InterPro" id="IPR022496">
    <property type="entry name" value="T6A_TsaB"/>
</dbReference>
<accession>A0A1H2LI60</accession>
<dbReference type="Gene3D" id="3.30.420.40">
    <property type="match status" value="2"/>
</dbReference>
<dbReference type="NCBIfam" id="TIGR03725">
    <property type="entry name" value="T6A_YeaZ"/>
    <property type="match status" value="1"/>
</dbReference>
<feature type="domain" description="Gcp-like" evidence="2">
    <location>
        <begin position="39"/>
        <end position="156"/>
    </location>
</feature>